<dbReference type="RefSeq" id="XP_038779293.1">
    <property type="nucleotide sequence ID" value="XM_038923365.1"/>
</dbReference>
<evidence type="ECO:0000313" key="3">
    <source>
        <dbReference type="EMBL" id="QPG75728.1"/>
    </source>
</evidence>
<dbReference type="Proteomes" id="UP000662931">
    <property type="component" value="Chromosome 3"/>
</dbReference>
<dbReference type="EMBL" id="CP064814">
    <property type="protein sequence ID" value="QPG75728.1"/>
    <property type="molecule type" value="Genomic_DNA"/>
</dbReference>
<dbReference type="PANTHER" id="PTHR40368:SF1">
    <property type="entry name" value="YALI0F14399P"/>
    <property type="match status" value="1"/>
</dbReference>
<keyword evidence="4" id="KW-1185">Reference proteome</keyword>
<dbReference type="OrthoDB" id="3994946at2759"/>
<gene>
    <name evidence="3" type="ORF">FOA43_003088</name>
</gene>
<evidence type="ECO:0000256" key="1">
    <source>
        <dbReference type="SAM" id="Phobius"/>
    </source>
</evidence>
<feature type="transmembrane region" description="Helical" evidence="1">
    <location>
        <begin position="224"/>
        <end position="245"/>
    </location>
</feature>
<dbReference type="KEGG" id="bnn:FOA43_003088"/>
<reference evidence="3" key="1">
    <citation type="submission" date="2020-10" db="EMBL/GenBank/DDBJ databases">
        <authorList>
            <person name="Roach M.J.R."/>
        </authorList>
    </citation>
    <scope>NUCLEOTIDE SEQUENCE</scope>
    <source>
        <strain evidence="3">CBS 1945</strain>
    </source>
</reference>
<evidence type="ECO:0000256" key="2">
    <source>
        <dbReference type="SAM" id="SignalP"/>
    </source>
</evidence>
<dbReference type="AlphaFoldDB" id="A0A875S443"/>
<feature type="chain" id="PRO_5034143664" evidence="2">
    <location>
        <begin position="21"/>
        <end position="263"/>
    </location>
</feature>
<accession>A0A875S443</accession>
<protein>
    <submittedName>
        <fullName evidence="3">Uncharacterized protein</fullName>
    </submittedName>
</protein>
<dbReference type="GeneID" id="62196489"/>
<keyword evidence="1" id="KW-0812">Transmembrane</keyword>
<proteinExistence type="predicted"/>
<sequence length="263" mass="30273">MNPIYLLLETLGLLTGFVNAGSIQPYPMSDSDISTYASFRKGDMIPLECTKRQIDTGEHFFDEKGNIIYIDFPICRETRKPPLLYFGVDQQFKCTIHFEDKIYHLFQLYLHQDAPFSCRLPVKPDSAMYIPFTVQMRGDVLESHFNLDPNVNLLLFSDNLQDGQIVSGTSFSSSVNTTRVIIGDFVELNFDVRWTTLKQIREGTEEEDEKKGIVTYRLPEDFTAFWYSVIAVSSILLGSIITLVFSYKRLNRKLHASYIDKVE</sequence>
<keyword evidence="1" id="KW-0472">Membrane</keyword>
<keyword evidence="1" id="KW-1133">Transmembrane helix</keyword>
<name>A0A875S443_EENNA</name>
<evidence type="ECO:0000313" key="4">
    <source>
        <dbReference type="Proteomes" id="UP000662931"/>
    </source>
</evidence>
<feature type="signal peptide" evidence="2">
    <location>
        <begin position="1"/>
        <end position="20"/>
    </location>
</feature>
<keyword evidence="2" id="KW-0732">Signal</keyword>
<dbReference type="PANTHER" id="PTHR40368">
    <property type="entry name" value="YALI0F14399P"/>
    <property type="match status" value="1"/>
</dbReference>
<organism evidence="3 4">
    <name type="scientific">Eeniella nana</name>
    <name type="common">Yeast</name>
    <name type="synonym">Brettanomyces nanus</name>
    <dbReference type="NCBI Taxonomy" id="13502"/>
    <lineage>
        <taxon>Eukaryota</taxon>
        <taxon>Fungi</taxon>
        <taxon>Dikarya</taxon>
        <taxon>Ascomycota</taxon>
        <taxon>Saccharomycotina</taxon>
        <taxon>Pichiomycetes</taxon>
        <taxon>Pichiales</taxon>
        <taxon>Pichiaceae</taxon>
        <taxon>Brettanomyces</taxon>
    </lineage>
</organism>